<evidence type="ECO:0000256" key="4">
    <source>
        <dbReference type="ARBA" id="ARBA00022989"/>
    </source>
</evidence>
<dbReference type="Gene3D" id="1.20.1440.20">
    <property type="entry name" value="LemA-like domain"/>
    <property type="match status" value="1"/>
</dbReference>
<evidence type="ECO:0000256" key="5">
    <source>
        <dbReference type="ARBA" id="ARBA00023136"/>
    </source>
</evidence>
<evidence type="ECO:0000256" key="3">
    <source>
        <dbReference type="ARBA" id="ARBA00022692"/>
    </source>
</evidence>
<proteinExistence type="inferred from homology"/>
<organism evidence="6 7">
    <name type="scientific">Granulicatella adiacens ATCC 49175</name>
    <dbReference type="NCBI Taxonomy" id="638301"/>
    <lineage>
        <taxon>Bacteria</taxon>
        <taxon>Bacillati</taxon>
        <taxon>Bacillota</taxon>
        <taxon>Bacilli</taxon>
        <taxon>Lactobacillales</taxon>
        <taxon>Carnobacteriaceae</taxon>
        <taxon>Granulicatella</taxon>
    </lineage>
</organism>
<protein>
    <submittedName>
        <fullName evidence="6">LemA family protein</fullName>
    </submittedName>
</protein>
<keyword evidence="7" id="KW-1185">Reference proteome</keyword>
<comment type="subcellular location">
    <subcellularLocation>
        <location evidence="1">Membrane</location>
        <topology evidence="1">Single-pass membrane protein</topology>
    </subcellularLocation>
</comment>
<evidence type="ECO:0000256" key="1">
    <source>
        <dbReference type="ARBA" id="ARBA00004167"/>
    </source>
</evidence>
<keyword evidence="4" id="KW-1133">Transmembrane helix</keyword>
<sequence length="186" mass="20799">MSVVFTILGIVVVLAIWGVFAYNSLVQQKNWVKEAWAQIDVQLQRRNDLIPNLVETVKGYAKHEQETLSQVIAMRNQIAGMGNDVSPQEKMDASNQLSGALKTVFALAESYPDLKANTNFLNLQEELTNTENKISYSRQLYNSSVAKYNITVESIPTNIVAGFGGFTKEELLETPVEARKVPEVKF</sequence>
<dbReference type="Pfam" id="PF04011">
    <property type="entry name" value="LemA"/>
    <property type="match status" value="1"/>
</dbReference>
<keyword evidence="5" id="KW-0472">Membrane</keyword>
<dbReference type="InterPro" id="IPR007156">
    <property type="entry name" value="MamQ_LemA"/>
</dbReference>
<dbReference type="GO" id="GO:0016020">
    <property type="term" value="C:membrane"/>
    <property type="evidence" value="ECO:0007669"/>
    <property type="project" value="UniProtKB-SubCell"/>
</dbReference>
<evidence type="ECO:0000256" key="2">
    <source>
        <dbReference type="ARBA" id="ARBA00008854"/>
    </source>
</evidence>
<dbReference type="InterPro" id="IPR023353">
    <property type="entry name" value="LemA-like_dom_sf"/>
</dbReference>
<evidence type="ECO:0000313" key="6">
    <source>
        <dbReference type="EMBL" id="EEW37276.1"/>
    </source>
</evidence>
<dbReference type="GeneID" id="78412676"/>
<dbReference type="RefSeq" id="WP_005607041.1">
    <property type="nucleotide sequence ID" value="NZ_CP102283.1"/>
</dbReference>
<reference evidence="6 7" key="1">
    <citation type="submission" date="2009-08" db="EMBL/GenBank/DDBJ databases">
        <authorList>
            <person name="Muzny D."/>
            <person name="Qin X."/>
            <person name="Deng J."/>
            <person name="Jiang H."/>
            <person name="Liu Y."/>
            <person name="Qu J."/>
            <person name="Song X.-Z."/>
            <person name="Zhang L."/>
            <person name="Thornton R."/>
            <person name="Coyle M."/>
            <person name="Francisco L."/>
            <person name="Jackson L."/>
            <person name="Javaid M."/>
            <person name="Korchina V."/>
            <person name="Kovar C."/>
            <person name="Mata R."/>
            <person name="Mathew T."/>
            <person name="Ngo R."/>
            <person name="Nguyen L."/>
            <person name="Nguyen N."/>
            <person name="Okwuonu G."/>
            <person name="Ongeri F."/>
            <person name="Pham C."/>
            <person name="Simmons D."/>
            <person name="Wilczek-Boney K."/>
            <person name="Hale W."/>
            <person name="Jakkamsetti A."/>
            <person name="Pham P."/>
            <person name="Ruth R."/>
            <person name="San Lucas F."/>
            <person name="Warren J."/>
            <person name="Zhang J."/>
            <person name="Zhao Z."/>
            <person name="Zhou C."/>
            <person name="Zhu D."/>
            <person name="Lee S."/>
            <person name="Bess C."/>
            <person name="Blankenburg K."/>
            <person name="Forbes L."/>
            <person name="Fu Q."/>
            <person name="Gubbala S."/>
            <person name="Hirani K."/>
            <person name="Jayaseelan J.C."/>
            <person name="Lara F."/>
            <person name="Munidasa M."/>
            <person name="Palculict T."/>
            <person name="Patil S."/>
            <person name="Pu L.-L."/>
            <person name="Saada N."/>
            <person name="Tang L."/>
            <person name="Weissenberger G."/>
            <person name="Zhu Y."/>
            <person name="Hemphill L."/>
            <person name="Shang Y."/>
            <person name="Youmans B."/>
            <person name="Ayvaz T."/>
            <person name="Ross M."/>
            <person name="Santibanez J."/>
            <person name="Aqrawi P."/>
            <person name="Gross S."/>
            <person name="Joshi V."/>
            <person name="Fowler G."/>
            <person name="Nazareth L."/>
            <person name="Reid J."/>
            <person name="Worley K."/>
            <person name="Petrosino J."/>
            <person name="Highlander S."/>
            <person name="Gibbs R."/>
        </authorList>
    </citation>
    <scope>NUCLEOTIDE SEQUENCE [LARGE SCALE GENOMIC DNA]</scope>
    <source>
        <strain evidence="6 7">ATCC 49175</strain>
    </source>
</reference>
<comment type="similarity">
    <text evidence="2">Belongs to the LemA family.</text>
</comment>
<evidence type="ECO:0000313" key="7">
    <source>
        <dbReference type="Proteomes" id="UP000005926"/>
    </source>
</evidence>
<gene>
    <name evidence="6" type="primary">lemA</name>
    <name evidence="6" type="ORF">HMPREF0444_0989</name>
</gene>
<keyword evidence="3" id="KW-0812">Transmembrane</keyword>
<dbReference type="SUPFAM" id="SSF140478">
    <property type="entry name" value="LemA-like"/>
    <property type="match status" value="1"/>
</dbReference>
<dbReference type="PANTHER" id="PTHR34478">
    <property type="entry name" value="PROTEIN LEMA"/>
    <property type="match status" value="1"/>
</dbReference>
<dbReference type="AlphaFoldDB" id="C8NGE4"/>
<dbReference type="PANTHER" id="PTHR34478:SF2">
    <property type="entry name" value="MEMBRANE PROTEIN"/>
    <property type="match status" value="1"/>
</dbReference>
<accession>C8NGE4</accession>
<dbReference type="STRING" id="638301.HMPREF0444_0989"/>
<dbReference type="Proteomes" id="UP000005926">
    <property type="component" value="Unassembled WGS sequence"/>
</dbReference>
<comment type="caution">
    <text evidence="6">The sequence shown here is derived from an EMBL/GenBank/DDBJ whole genome shotgun (WGS) entry which is preliminary data.</text>
</comment>
<dbReference type="EMBL" id="ACKZ01000018">
    <property type="protein sequence ID" value="EEW37276.1"/>
    <property type="molecule type" value="Genomic_DNA"/>
</dbReference>
<name>C8NGE4_9LACT</name>
<dbReference type="HOGENOM" id="CLU_056714_2_1_9"/>
<dbReference type="eggNOG" id="COG1704">
    <property type="taxonomic scope" value="Bacteria"/>
</dbReference>